<organism evidence="1 2">
    <name type="scientific">Wandonia haliotis</name>
    <dbReference type="NCBI Taxonomy" id="574963"/>
    <lineage>
        <taxon>Bacteria</taxon>
        <taxon>Pseudomonadati</taxon>
        <taxon>Bacteroidota</taxon>
        <taxon>Flavobacteriia</taxon>
        <taxon>Flavobacteriales</taxon>
        <taxon>Crocinitomicaceae</taxon>
        <taxon>Wandonia</taxon>
    </lineage>
</organism>
<dbReference type="Proteomes" id="UP001501126">
    <property type="component" value="Unassembled WGS sequence"/>
</dbReference>
<accession>A0ABN1MRV3</accession>
<dbReference type="EMBL" id="BAAAFH010000011">
    <property type="protein sequence ID" value="GAA0875845.1"/>
    <property type="molecule type" value="Genomic_DNA"/>
</dbReference>
<name>A0ABN1MRV3_9FLAO</name>
<evidence type="ECO:0000313" key="1">
    <source>
        <dbReference type="EMBL" id="GAA0875845.1"/>
    </source>
</evidence>
<keyword evidence="2" id="KW-1185">Reference proteome</keyword>
<protein>
    <submittedName>
        <fullName evidence="1">Uncharacterized protein</fullName>
    </submittedName>
</protein>
<gene>
    <name evidence="1" type="ORF">GCM10009118_22540</name>
</gene>
<proteinExistence type="predicted"/>
<dbReference type="RefSeq" id="WP_343787746.1">
    <property type="nucleotide sequence ID" value="NZ_BAAAFH010000011.1"/>
</dbReference>
<sequence>MAVERDFIKREIEKLVLVLTSLIDKMSRLKSGNTQNSMEEVNQTLKSAFDLKLEDFNEMDSQDFLKKIRNLHESHIEKLIELLYTMVQSAELTEVNRNYNKAMLSEKAVLLIDFLHANSTTFSVERMTIKNELQAYLEE</sequence>
<evidence type="ECO:0000313" key="2">
    <source>
        <dbReference type="Proteomes" id="UP001501126"/>
    </source>
</evidence>
<reference evidence="1 2" key="1">
    <citation type="journal article" date="2019" name="Int. J. Syst. Evol. Microbiol.">
        <title>The Global Catalogue of Microorganisms (GCM) 10K type strain sequencing project: providing services to taxonomists for standard genome sequencing and annotation.</title>
        <authorList>
            <consortium name="The Broad Institute Genomics Platform"/>
            <consortium name="The Broad Institute Genome Sequencing Center for Infectious Disease"/>
            <person name="Wu L."/>
            <person name="Ma J."/>
        </authorList>
    </citation>
    <scope>NUCLEOTIDE SEQUENCE [LARGE SCALE GENOMIC DNA]</scope>
    <source>
        <strain evidence="1 2">JCM 16083</strain>
    </source>
</reference>
<comment type="caution">
    <text evidence="1">The sequence shown here is derived from an EMBL/GenBank/DDBJ whole genome shotgun (WGS) entry which is preliminary data.</text>
</comment>